<organism evidence="1 2">
    <name type="scientific">Adiantum capillus-veneris</name>
    <name type="common">Maidenhair fern</name>
    <dbReference type="NCBI Taxonomy" id="13818"/>
    <lineage>
        <taxon>Eukaryota</taxon>
        <taxon>Viridiplantae</taxon>
        <taxon>Streptophyta</taxon>
        <taxon>Embryophyta</taxon>
        <taxon>Tracheophyta</taxon>
        <taxon>Polypodiopsida</taxon>
        <taxon>Polypodiidae</taxon>
        <taxon>Polypodiales</taxon>
        <taxon>Pteridineae</taxon>
        <taxon>Pteridaceae</taxon>
        <taxon>Vittarioideae</taxon>
        <taxon>Adiantum</taxon>
    </lineage>
</organism>
<name>A0A9D4VA62_ADICA</name>
<protein>
    <submittedName>
        <fullName evidence="1">Uncharacterized protein</fullName>
    </submittedName>
</protein>
<evidence type="ECO:0000313" key="1">
    <source>
        <dbReference type="EMBL" id="KAI5082324.1"/>
    </source>
</evidence>
<proteinExistence type="predicted"/>
<evidence type="ECO:0000313" key="2">
    <source>
        <dbReference type="Proteomes" id="UP000886520"/>
    </source>
</evidence>
<gene>
    <name evidence="1" type="ORF">GOP47_0002067</name>
</gene>
<accession>A0A9D4VA62</accession>
<sequence>MQPELEDDGPPRRLHHKGQVLIVNISNPEEEEDLGEEEVATDTPLGITKLQQSLMDPFMDFKVSLNSTLESNVAWLARIGLHAF</sequence>
<reference evidence="1" key="1">
    <citation type="submission" date="2021-01" db="EMBL/GenBank/DDBJ databases">
        <title>Adiantum capillus-veneris genome.</title>
        <authorList>
            <person name="Fang Y."/>
            <person name="Liao Q."/>
        </authorList>
    </citation>
    <scope>NUCLEOTIDE SEQUENCE</scope>
    <source>
        <strain evidence="1">H3</strain>
        <tissue evidence="1">Leaf</tissue>
    </source>
</reference>
<keyword evidence="2" id="KW-1185">Reference proteome</keyword>
<dbReference type="Proteomes" id="UP000886520">
    <property type="component" value="Chromosome 2"/>
</dbReference>
<comment type="caution">
    <text evidence="1">The sequence shown here is derived from an EMBL/GenBank/DDBJ whole genome shotgun (WGS) entry which is preliminary data.</text>
</comment>
<dbReference type="EMBL" id="JABFUD020000003">
    <property type="protein sequence ID" value="KAI5082324.1"/>
    <property type="molecule type" value="Genomic_DNA"/>
</dbReference>
<dbReference type="AlphaFoldDB" id="A0A9D4VA62"/>